<name>A0A291QRQ4_9BACT</name>
<feature type="transmembrane region" description="Helical" evidence="1">
    <location>
        <begin position="29"/>
        <end position="51"/>
    </location>
</feature>
<sequence>MLLEDKPFIEASAPEPISFAPGLKTMAQVISYIFHPLFLPLVVTYLCVTAMPEQFVYFKEISRVFSFDILYIRVFANTLLFPLLVVVLGRALGFVSSIYLKSQQDRIIPYVASIIFYFWTFYTFKREGEAPPFMNAFFLGIFIAVILSLVANNFVKISMHTVGWGGMIGFFIMLMFGMDMNVALPLAIIFVISGLVATARMILNAHTTGEIYIGFIVGIISQMLGYWFVG</sequence>
<feature type="transmembrane region" description="Helical" evidence="1">
    <location>
        <begin position="162"/>
        <end position="178"/>
    </location>
</feature>
<keyword evidence="3" id="KW-1185">Reference proteome</keyword>
<feature type="transmembrane region" description="Helical" evidence="1">
    <location>
        <begin position="107"/>
        <end position="124"/>
    </location>
</feature>
<protein>
    <recommendedName>
        <fullName evidence="4">Phosphatidic acid phosphatase type 2/haloperoxidase domain-containing protein</fullName>
    </recommendedName>
</protein>
<dbReference type="RefSeq" id="WP_098193077.1">
    <property type="nucleotide sequence ID" value="NZ_CP023777.1"/>
</dbReference>
<evidence type="ECO:0000313" key="2">
    <source>
        <dbReference type="EMBL" id="ATL46689.1"/>
    </source>
</evidence>
<feature type="transmembrane region" description="Helical" evidence="1">
    <location>
        <begin position="136"/>
        <end position="155"/>
    </location>
</feature>
<gene>
    <name evidence="2" type="ORF">COR50_05560</name>
</gene>
<organism evidence="2 3">
    <name type="scientific">Chitinophaga caeni</name>
    <dbReference type="NCBI Taxonomy" id="2029983"/>
    <lineage>
        <taxon>Bacteria</taxon>
        <taxon>Pseudomonadati</taxon>
        <taxon>Bacteroidota</taxon>
        <taxon>Chitinophagia</taxon>
        <taxon>Chitinophagales</taxon>
        <taxon>Chitinophagaceae</taxon>
        <taxon>Chitinophaga</taxon>
    </lineage>
</organism>
<proteinExistence type="predicted"/>
<reference evidence="2 3" key="1">
    <citation type="submission" date="2017-10" db="EMBL/GenBank/DDBJ databases">
        <title>Paenichitinophaga pekingensis gen. nov., sp. nov., isolated from activated sludge.</title>
        <authorList>
            <person name="Jin D."/>
            <person name="Kong X."/>
            <person name="Deng Y."/>
            <person name="Bai Z."/>
        </authorList>
    </citation>
    <scope>NUCLEOTIDE SEQUENCE [LARGE SCALE GENOMIC DNA]</scope>
    <source>
        <strain evidence="2 3">13</strain>
    </source>
</reference>
<accession>A0A291QRQ4</accession>
<dbReference type="KEGG" id="cbae:COR50_05560"/>
<feature type="transmembrane region" description="Helical" evidence="1">
    <location>
        <begin position="184"/>
        <end position="203"/>
    </location>
</feature>
<keyword evidence="1" id="KW-0472">Membrane</keyword>
<evidence type="ECO:0000313" key="3">
    <source>
        <dbReference type="Proteomes" id="UP000220133"/>
    </source>
</evidence>
<feature type="transmembrane region" description="Helical" evidence="1">
    <location>
        <begin position="210"/>
        <end position="229"/>
    </location>
</feature>
<keyword evidence="1" id="KW-1133">Transmembrane helix</keyword>
<dbReference type="AlphaFoldDB" id="A0A291QRQ4"/>
<dbReference type="EMBL" id="CP023777">
    <property type="protein sequence ID" value="ATL46689.1"/>
    <property type="molecule type" value="Genomic_DNA"/>
</dbReference>
<keyword evidence="1" id="KW-0812">Transmembrane</keyword>
<feature type="transmembrane region" description="Helical" evidence="1">
    <location>
        <begin position="71"/>
        <end position="95"/>
    </location>
</feature>
<dbReference type="Proteomes" id="UP000220133">
    <property type="component" value="Chromosome"/>
</dbReference>
<evidence type="ECO:0000256" key="1">
    <source>
        <dbReference type="SAM" id="Phobius"/>
    </source>
</evidence>
<evidence type="ECO:0008006" key="4">
    <source>
        <dbReference type="Google" id="ProtNLM"/>
    </source>
</evidence>
<dbReference type="OrthoDB" id="9786064at2"/>